<feature type="active site" evidence="2">
    <location>
        <position position="255"/>
    </location>
</feature>
<protein>
    <submittedName>
        <fullName evidence="6">Aldehyde dehydrogenase</fullName>
    </submittedName>
</protein>
<reference evidence="7" key="1">
    <citation type="journal article" date="2019" name="Int. J. Syst. Evol. Microbiol.">
        <title>The Global Catalogue of Microorganisms (GCM) 10K type strain sequencing project: providing services to taxonomists for standard genome sequencing and annotation.</title>
        <authorList>
            <consortium name="The Broad Institute Genomics Platform"/>
            <consortium name="The Broad Institute Genome Sequencing Center for Infectious Disease"/>
            <person name="Wu L."/>
            <person name="Ma J."/>
        </authorList>
    </citation>
    <scope>NUCLEOTIDE SEQUENCE [LARGE SCALE GENOMIC DNA]</scope>
    <source>
        <strain evidence="7">JCM 14330</strain>
    </source>
</reference>
<evidence type="ECO:0000256" key="1">
    <source>
        <dbReference type="ARBA" id="ARBA00023002"/>
    </source>
</evidence>
<sequence>MNPIDDQPYRMLIDGRWQAGGEGALFPTYDPATGDVLAQVHAATARDVDTAVRAARRAYDEHWRDTTPRERARLLRRLAALFEREVEKLAWIETRNVGKPITHSRESLSAMPASLDYFAGIIPAVRGDTIPMLNHASVLNFTLREPLGVCALVMPWNYPMTLTLHKLAPALAAGNTVVIKPSEITPLSTLALAALFAEAGFPDGVVNVVNGSGASVGEALVRHPGVARVSFTGGTATGAAIQAAAAADVKRVTLELGGKSPLIVFDDAALDAAVDVAVGDIVKNSGQVCIACTRLLVQDGIREAFQARLETRLAAIRMGDPSDPQTQMGPLVSRAQAERVRAYLDIARQEGATPRSYPDPASRPETARGFYVPPTLLTTADNGMRTSQEEIFGPVQSLIGFKDEAQALRIANDTRYGLAAVVFTRDGGRALRMARRLESGSVAVNTGVRTSVDAPFGGYKHSGIGKERGLEAILENTQLKNVKYDTSL</sequence>
<name>A0ABP3M0R6_9BURK</name>
<keyword evidence="7" id="KW-1185">Reference proteome</keyword>
<evidence type="ECO:0000256" key="4">
    <source>
        <dbReference type="SAM" id="MobiDB-lite"/>
    </source>
</evidence>
<dbReference type="InterPro" id="IPR016161">
    <property type="entry name" value="Ald_DH/histidinol_DH"/>
</dbReference>
<accession>A0ABP3M0R6</accession>
<dbReference type="Gene3D" id="3.40.309.10">
    <property type="entry name" value="Aldehyde Dehydrogenase, Chain A, domain 2"/>
    <property type="match status" value="1"/>
</dbReference>
<dbReference type="PROSITE" id="PS00070">
    <property type="entry name" value="ALDEHYDE_DEHYDR_CYS"/>
    <property type="match status" value="1"/>
</dbReference>
<dbReference type="PROSITE" id="PS00687">
    <property type="entry name" value="ALDEHYDE_DEHYDR_GLU"/>
    <property type="match status" value="1"/>
</dbReference>
<dbReference type="InterPro" id="IPR016162">
    <property type="entry name" value="Ald_DH_N"/>
</dbReference>
<comment type="caution">
    <text evidence="6">The sequence shown here is derived from an EMBL/GenBank/DDBJ whole genome shotgun (WGS) entry which is preliminary data.</text>
</comment>
<evidence type="ECO:0000256" key="2">
    <source>
        <dbReference type="PROSITE-ProRule" id="PRU10007"/>
    </source>
</evidence>
<dbReference type="InterPro" id="IPR016160">
    <property type="entry name" value="Ald_DH_CS_CYS"/>
</dbReference>
<evidence type="ECO:0000256" key="3">
    <source>
        <dbReference type="RuleBase" id="RU003345"/>
    </source>
</evidence>
<evidence type="ECO:0000313" key="7">
    <source>
        <dbReference type="Proteomes" id="UP001501706"/>
    </source>
</evidence>
<dbReference type="InterPro" id="IPR016163">
    <property type="entry name" value="Ald_DH_C"/>
</dbReference>
<proteinExistence type="inferred from homology"/>
<dbReference type="Pfam" id="PF00171">
    <property type="entry name" value="Aldedh"/>
    <property type="match status" value="1"/>
</dbReference>
<keyword evidence="1 3" id="KW-0560">Oxidoreductase</keyword>
<dbReference type="RefSeq" id="WP_343927757.1">
    <property type="nucleotide sequence ID" value="NZ_BAAAEN010000011.1"/>
</dbReference>
<feature type="region of interest" description="Disordered" evidence="4">
    <location>
        <begin position="351"/>
        <end position="373"/>
    </location>
</feature>
<feature type="domain" description="Aldehyde dehydrogenase" evidence="5">
    <location>
        <begin position="19"/>
        <end position="482"/>
    </location>
</feature>
<dbReference type="Proteomes" id="UP001501706">
    <property type="component" value="Unassembled WGS sequence"/>
</dbReference>
<dbReference type="SUPFAM" id="SSF53720">
    <property type="entry name" value="ALDH-like"/>
    <property type="match status" value="1"/>
</dbReference>
<comment type="similarity">
    <text evidence="3">Belongs to the aldehyde dehydrogenase family.</text>
</comment>
<evidence type="ECO:0000259" key="5">
    <source>
        <dbReference type="Pfam" id="PF00171"/>
    </source>
</evidence>
<dbReference type="PANTHER" id="PTHR11699">
    <property type="entry name" value="ALDEHYDE DEHYDROGENASE-RELATED"/>
    <property type="match status" value="1"/>
</dbReference>
<dbReference type="InterPro" id="IPR015590">
    <property type="entry name" value="Aldehyde_DH_dom"/>
</dbReference>
<dbReference type="Gene3D" id="3.40.605.10">
    <property type="entry name" value="Aldehyde Dehydrogenase, Chain A, domain 1"/>
    <property type="match status" value="1"/>
</dbReference>
<dbReference type="EMBL" id="BAAAEN010000011">
    <property type="protein sequence ID" value="GAA0510929.1"/>
    <property type="molecule type" value="Genomic_DNA"/>
</dbReference>
<gene>
    <name evidence="6" type="ORF">GCM10009097_30220</name>
</gene>
<evidence type="ECO:0000313" key="6">
    <source>
        <dbReference type="EMBL" id="GAA0510929.1"/>
    </source>
</evidence>
<organism evidence="6 7">
    <name type="scientific">Pigmentiphaga daeguensis</name>
    <dbReference type="NCBI Taxonomy" id="414049"/>
    <lineage>
        <taxon>Bacteria</taxon>
        <taxon>Pseudomonadati</taxon>
        <taxon>Pseudomonadota</taxon>
        <taxon>Betaproteobacteria</taxon>
        <taxon>Burkholderiales</taxon>
        <taxon>Alcaligenaceae</taxon>
        <taxon>Pigmentiphaga</taxon>
    </lineage>
</organism>
<dbReference type="InterPro" id="IPR029510">
    <property type="entry name" value="Ald_DH_CS_GLU"/>
</dbReference>